<dbReference type="EMBL" id="VSSQ01087026">
    <property type="protein sequence ID" value="MPN34144.1"/>
    <property type="molecule type" value="Genomic_DNA"/>
</dbReference>
<name>A0A645HDH3_9ZZZZ</name>
<dbReference type="GO" id="GO:0046872">
    <property type="term" value="F:metal ion binding"/>
    <property type="evidence" value="ECO:0007669"/>
    <property type="project" value="InterPro"/>
</dbReference>
<organism evidence="2">
    <name type="scientific">bioreactor metagenome</name>
    <dbReference type="NCBI Taxonomy" id="1076179"/>
    <lineage>
        <taxon>unclassified sequences</taxon>
        <taxon>metagenomes</taxon>
        <taxon>ecological metagenomes</taxon>
    </lineage>
</organism>
<sequence length="86" mass="9585">MPLPTHYFKVLLRTVSGSTGKAIAECSDKELKTIGFWVEHKSYGNIDPPRTICTSVADIEAKTGFEFFPQVSDIVKQQNNPAQWGL</sequence>
<comment type="caution">
    <text evidence="2">The sequence shown here is derived from an EMBL/GenBank/DDBJ whole genome shotgun (WGS) entry which is preliminary data.</text>
</comment>
<dbReference type="InterPro" id="IPR001604">
    <property type="entry name" value="Endo_G_ENPP1-like_dom"/>
</dbReference>
<feature type="domain" description="DNA/RNA non-specific endonuclease/pyrophosphatase/phosphodiesterase" evidence="1">
    <location>
        <begin position="2"/>
        <end position="73"/>
    </location>
</feature>
<evidence type="ECO:0000259" key="1">
    <source>
        <dbReference type="Pfam" id="PF01223"/>
    </source>
</evidence>
<dbReference type="Gene3D" id="3.40.570.10">
    <property type="entry name" value="Extracellular Endonuclease, subunit A"/>
    <property type="match status" value="1"/>
</dbReference>
<dbReference type="SUPFAM" id="SSF54060">
    <property type="entry name" value="His-Me finger endonucleases"/>
    <property type="match status" value="1"/>
</dbReference>
<dbReference type="GO" id="GO:0003676">
    <property type="term" value="F:nucleic acid binding"/>
    <property type="evidence" value="ECO:0007669"/>
    <property type="project" value="InterPro"/>
</dbReference>
<dbReference type="AlphaFoldDB" id="A0A645HDH3"/>
<evidence type="ECO:0000313" key="2">
    <source>
        <dbReference type="EMBL" id="MPN34144.1"/>
    </source>
</evidence>
<accession>A0A645HDH3</accession>
<reference evidence="2" key="1">
    <citation type="submission" date="2019-08" db="EMBL/GenBank/DDBJ databases">
        <authorList>
            <person name="Kucharzyk K."/>
            <person name="Murdoch R.W."/>
            <person name="Higgins S."/>
            <person name="Loffler F."/>
        </authorList>
    </citation>
    <scope>NUCLEOTIDE SEQUENCE</scope>
</reference>
<dbReference type="InterPro" id="IPR044925">
    <property type="entry name" value="His-Me_finger_sf"/>
</dbReference>
<protein>
    <recommendedName>
        <fullName evidence="1">DNA/RNA non-specific endonuclease/pyrophosphatase/phosphodiesterase domain-containing protein</fullName>
    </recommendedName>
</protein>
<dbReference type="GO" id="GO:0016787">
    <property type="term" value="F:hydrolase activity"/>
    <property type="evidence" value="ECO:0007669"/>
    <property type="project" value="InterPro"/>
</dbReference>
<dbReference type="Pfam" id="PF01223">
    <property type="entry name" value="Endonuclease_NS"/>
    <property type="match status" value="1"/>
</dbReference>
<dbReference type="InterPro" id="IPR044929">
    <property type="entry name" value="DNA/RNA_non-sp_Endonuclease_sf"/>
</dbReference>
<proteinExistence type="predicted"/>
<gene>
    <name evidence="2" type="ORF">SDC9_181637</name>
</gene>